<evidence type="ECO:0000313" key="4">
    <source>
        <dbReference type="Proteomes" id="UP000469215"/>
    </source>
</evidence>
<accession>A0A6N9H643</accession>
<dbReference type="PROSITE" id="PS51276">
    <property type="entry name" value="PEPTIDASE_C56_PFPI"/>
    <property type="match status" value="1"/>
</dbReference>
<keyword evidence="4" id="KW-1185">Reference proteome</keyword>
<feature type="domain" description="DJ-1/PfpI" evidence="2">
    <location>
        <begin position="6"/>
        <end position="174"/>
    </location>
</feature>
<dbReference type="Pfam" id="PF01965">
    <property type="entry name" value="DJ-1_PfpI"/>
    <property type="match status" value="1"/>
</dbReference>
<name>A0A6N9H643_9MICO</name>
<dbReference type="InterPro" id="IPR029062">
    <property type="entry name" value="Class_I_gatase-like"/>
</dbReference>
<dbReference type="CDD" id="cd03134">
    <property type="entry name" value="GATase1_PfpI_like"/>
    <property type="match status" value="1"/>
</dbReference>
<sequence>MSAAGKKVAILVTRGVEQPELTSPREALDAAGAITQIVSPADGSLQAMKGDWDRGEEFAVDVPLADAAAGDYDMLVLPGGTLNADALRGDPRAVEFVKAFFAAQKPVAAICHAPWLLAEAGVAHERKLTSVGSIKVDLVNAGAKWEDSEVVIDGNLITSRTPADLEAFDAAIVAALD</sequence>
<dbReference type="AlphaFoldDB" id="A0A6N9H643"/>
<evidence type="ECO:0000259" key="2">
    <source>
        <dbReference type="Pfam" id="PF01965"/>
    </source>
</evidence>
<dbReference type="PANTHER" id="PTHR42733:SF12">
    <property type="entry name" value="PROTEINASE"/>
    <property type="match status" value="1"/>
</dbReference>
<dbReference type="NCBIfam" id="TIGR01382">
    <property type="entry name" value="PfpI"/>
    <property type="match status" value="1"/>
</dbReference>
<comment type="similarity">
    <text evidence="1">Belongs to the peptidase C56 family.</text>
</comment>
<dbReference type="GO" id="GO:0008233">
    <property type="term" value="F:peptidase activity"/>
    <property type="evidence" value="ECO:0007669"/>
    <property type="project" value="UniProtKB-KW"/>
</dbReference>
<reference evidence="3 4" key="1">
    <citation type="submission" date="2020-01" db="EMBL/GenBank/DDBJ databases">
        <authorList>
            <person name="Deng T."/>
        </authorList>
    </citation>
    <scope>NUCLEOTIDE SEQUENCE [LARGE SCALE GENOMIC DNA]</scope>
    <source>
        <strain evidence="3 4">5221</strain>
    </source>
</reference>
<keyword evidence="3" id="KW-0378">Hydrolase</keyword>
<dbReference type="InterPro" id="IPR002818">
    <property type="entry name" value="DJ-1/PfpI"/>
</dbReference>
<proteinExistence type="inferred from homology"/>
<gene>
    <name evidence="3" type="ORF">GSY69_04280</name>
</gene>
<keyword evidence="3" id="KW-0645">Protease</keyword>
<dbReference type="PANTHER" id="PTHR42733">
    <property type="entry name" value="DJ-1 PROTEIN"/>
    <property type="match status" value="1"/>
</dbReference>
<dbReference type="SUPFAM" id="SSF52317">
    <property type="entry name" value="Class I glutamine amidotransferase-like"/>
    <property type="match status" value="1"/>
</dbReference>
<protein>
    <submittedName>
        <fullName evidence="3">DJ-1/PfpI/YhbO family deglycase/protease</fullName>
    </submittedName>
</protein>
<comment type="caution">
    <text evidence="3">The sequence shown here is derived from an EMBL/GenBank/DDBJ whole genome shotgun (WGS) entry which is preliminary data.</text>
</comment>
<evidence type="ECO:0000256" key="1">
    <source>
        <dbReference type="ARBA" id="ARBA00008542"/>
    </source>
</evidence>
<dbReference type="RefSeq" id="WP_160952643.1">
    <property type="nucleotide sequence ID" value="NZ_WWEQ01000012.1"/>
</dbReference>
<dbReference type="GO" id="GO:0006508">
    <property type="term" value="P:proteolysis"/>
    <property type="evidence" value="ECO:0007669"/>
    <property type="project" value="UniProtKB-KW"/>
</dbReference>
<dbReference type="Gene3D" id="3.40.50.880">
    <property type="match status" value="1"/>
</dbReference>
<dbReference type="EMBL" id="WWEQ01000012">
    <property type="protein sequence ID" value="MYM19206.1"/>
    <property type="molecule type" value="Genomic_DNA"/>
</dbReference>
<dbReference type="Proteomes" id="UP000469215">
    <property type="component" value="Unassembled WGS sequence"/>
</dbReference>
<organism evidence="3 4">
    <name type="scientific">Brevibacterium rongguiense</name>
    <dbReference type="NCBI Taxonomy" id="2695267"/>
    <lineage>
        <taxon>Bacteria</taxon>
        <taxon>Bacillati</taxon>
        <taxon>Actinomycetota</taxon>
        <taxon>Actinomycetes</taxon>
        <taxon>Micrococcales</taxon>
        <taxon>Brevibacteriaceae</taxon>
        <taxon>Brevibacterium</taxon>
    </lineage>
</organism>
<dbReference type="InterPro" id="IPR006286">
    <property type="entry name" value="C56_PfpI-like"/>
</dbReference>
<evidence type="ECO:0000313" key="3">
    <source>
        <dbReference type="EMBL" id="MYM19206.1"/>
    </source>
</evidence>